<feature type="transmembrane region" description="Helical" evidence="1">
    <location>
        <begin position="82"/>
        <end position="104"/>
    </location>
</feature>
<keyword evidence="3" id="KW-0482">Metalloprotease</keyword>
<feature type="transmembrane region" description="Helical" evidence="1">
    <location>
        <begin position="189"/>
        <end position="210"/>
    </location>
</feature>
<dbReference type="EMBL" id="JAEKMH010000001">
    <property type="protein sequence ID" value="MBJ3783734.1"/>
    <property type="molecule type" value="Genomic_DNA"/>
</dbReference>
<protein>
    <submittedName>
        <fullName evidence="3">CPBP family intramembrane metalloprotease</fullName>
    </submittedName>
</protein>
<gene>
    <name evidence="3" type="ORF">JEQ47_03280</name>
</gene>
<reference evidence="3" key="1">
    <citation type="submission" date="2020-12" db="EMBL/GenBank/DDBJ databases">
        <title>Devosia sp. MSA67 isolated from Mo River.</title>
        <authorList>
            <person name="Ma F."/>
            <person name="Zi Z."/>
        </authorList>
    </citation>
    <scope>NUCLEOTIDE SEQUENCE</scope>
    <source>
        <strain evidence="3">MSA67</strain>
    </source>
</reference>
<dbReference type="GO" id="GO:0004175">
    <property type="term" value="F:endopeptidase activity"/>
    <property type="evidence" value="ECO:0007669"/>
    <property type="project" value="UniProtKB-ARBA"/>
</dbReference>
<feature type="domain" description="CAAX prenyl protease 2/Lysostaphin resistance protein A-like" evidence="2">
    <location>
        <begin position="125"/>
        <end position="226"/>
    </location>
</feature>
<keyword evidence="1" id="KW-1133">Transmembrane helix</keyword>
<feature type="transmembrane region" description="Helical" evidence="1">
    <location>
        <begin position="51"/>
        <end position="70"/>
    </location>
</feature>
<keyword evidence="4" id="KW-1185">Reference proteome</keyword>
<organism evidence="3 4">
    <name type="scientific">Devosia sediminis</name>
    <dbReference type="NCBI Taxonomy" id="2798801"/>
    <lineage>
        <taxon>Bacteria</taxon>
        <taxon>Pseudomonadati</taxon>
        <taxon>Pseudomonadota</taxon>
        <taxon>Alphaproteobacteria</taxon>
        <taxon>Hyphomicrobiales</taxon>
        <taxon>Devosiaceae</taxon>
        <taxon>Devosia</taxon>
    </lineage>
</organism>
<keyword evidence="1" id="KW-0472">Membrane</keyword>
<evidence type="ECO:0000313" key="3">
    <source>
        <dbReference type="EMBL" id="MBJ3783734.1"/>
    </source>
</evidence>
<comment type="caution">
    <text evidence="3">The sequence shown here is derived from an EMBL/GenBank/DDBJ whole genome shotgun (WGS) entry which is preliminary data.</text>
</comment>
<evidence type="ECO:0000313" key="4">
    <source>
        <dbReference type="Proteomes" id="UP000602124"/>
    </source>
</evidence>
<dbReference type="GO" id="GO:0080120">
    <property type="term" value="P:CAAX-box protein maturation"/>
    <property type="evidence" value="ECO:0007669"/>
    <property type="project" value="UniProtKB-ARBA"/>
</dbReference>
<proteinExistence type="predicted"/>
<keyword evidence="3" id="KW-0645">Protease</keyword>
<dbReference type="Proteomes" id="UP000602124">
    <property type="component" value="Unassembled WGS sequence"/>
</dbReference>
<keyword evidence="3" id="KW-0378">Hydrolase</keyword>
<dbReference type="RefSeq" id="WP_198874959.1">
    <property type="nucleotide sequence ID" value="NZ_JAEKMH010000001.1"/>
</dbReference>
<dbReference type="GO" id="GO:0008237">
    <property type="term" value="F:metallopeptidase activity"/>
    <property type="evidence" value="ECO:0007669"/>
    <property type="project" value="UniProtKB-KW"/>
</dbReference>
<keyword evidence="1" id="KW-0812">Transmembrane</keyword>
<dbReference type="AlphaFoldDB" id="A0A934IXH7"/>
<dbReference type="Pfam" id="PF02517">
    <property type="entry name" value="Rce1-like"/>
    <property type="match status" value="1"/>
</dbReference>
<evidence type="ECO:0000259" key="2">
    <source>
        <dbReference type="Pfam" id="PF02517"/>
    </source>
</evidence>
<feature type="transmembrane region" description="Helical" evidence="1">
    <location>
        <begin position="20"/>
        <end position="39"/>
    </location>
</feature>
<sequence length="246" mass="26329">MSTRGDFPYYGGQPVDIAPGGWLALIGSVAVAFLLLILLPLPTAPFNVIPALLYTALPLVTLAVVSGGHHSALFGRFSFSGLGLAVDFGILTVLVSMAVGLLLLQFTTMTANATAGELAAIGQFDLIFFLIRTFIQLIGEELMTILPLLAVLWLCVRKLGLSRFWGLTIAVIVSTAWFAAVHLPTYNWNFIQCFAGIGAARLVLTAAFLVTRKLWVSSGAHIVNDWTEFFVPMLLAGGHTPIEPGA</sequence>
<dbReference type="InterPro" id="IPR003675">
    <property type="entry name" value="Rce1/LyrA-like_dom"/>
</dbReference>
<name>A0A934IXH7_9HYPH</name>
<evidence type="ECO:0000256" key="1">
    <source>
        <dbReference type="SAM" id="Phobius"/>
    </source>
</evidence>
<feature type="transmembrane region" description="Helical" evidence="1">
    <location>
        <begin position="137"/>
        <end position="156"/>
    </location>
</feature>
<accession>A0A934IXH7</accession>
<feature type="transmembrane region" description="Helical" evidence="1">
    <location>
        <begin position="163"/>
        <end position="183"/>
    </location>
</feature>